<feature type="compositionally biased region" description="Gly residues" evidence="1">
    <location>
        <begin position="15"/>
        <end position="26"/>
    </location>
</feature>
<reference evidence="2" key="1">
    <citation type="submission" date="2020-12" db="EMBL/GenBank/DDBJ databases">
        <authorList>
            <person name="Iha C."/>
        </authorList>
    </citation>
    <scope>NUCLEOTIDE SEQUENCE</scope>
</reference>
<dbReference type="AlphaFoldDB" id="A0A8S1JBA8"/>
<dbReference type="Proteomes" id="UP000708148">
    <property type="component" value="Unassembled WGS sequence"/>
</dbReference>
<dbReference type="EMBL" id="CAJHUC010002804">
    <property type="protein sequence ID" value="CAD7704400.1"/>
    <property type="molecule type" value="Genomic_DNA"/>
</dbReference>
<protein>
    <submittedName>
        <fullName evidence="2">Uncharacterized protein</fullName>
    </submittedName>
</protein>
<evidence type="ECO:0000313" key="3">
    <source>
        <dbReference type="Proteomes" id="UP000708148"/>
    </source>
</evidence>
<sequence>MGCGHSAPAARDGSADGGARGPGAKGGDPAARNPVQSPKHKAKHTRGPLDQQELAAKHELADGYEQASGSPDIGSAVSQQGDLEANEDKWDDRVKKERRLGFGMEVVREQLRRMAVGGPQTEADRAKIYEVSSSDNSDNDGQELERSITLSRNEVVWKPENTVSTICGALKDNQVFHGMADSLVQMVRHTPSRQICR</sequence>
<gene>
    <name evidence="2" type="ORF">OSTQU699_LOCUS9755</name>
</gene>
<name>A0A8S1JBA8_9CHLO</name>
<comment type="caution">
    <text evidence="2">The sequence shown here is derived from an EMBL/GenBank/DDBJ whole genome shotgun (WGS) entry which is preliminary data.</text>
</comment>
<feature type="region of interest" description="Disordered" evidence="1">
    <location>
        <begin position="1"/>
        <end position="90"/>
    </location>
</feature>
<accession>A0A8S1JBA8</accession>
<keyword evidence="3" id="KW-1185">Reference proteome</keyword>
<organism evidence="2 3">
    <name type="scientific">Ostreobium quekettii</name>
    <dbReference type="NCBI Taxonomy" id="121088"/>
    <lineage>
        <taxon>Eukaryota</taxon>
        <taxon>Viridiplantae</taxon>
        <taxon>Chlorophyta</taxon>
        <taxon>core chlorophytes</taxon>
        <taxon>Ulvophyceae</taxon>
        <taxon>TCBD clade</taxon>
        <taxon>Bryopsidales</taxon>
        <taxon>Ostreobineae</taxon>
        <taxon>Ostreobiaceae</taxon>
        <taxon>Ostreobium</taxon>
    </lineage>
</organism>
<feature type="compositionally biased region" description="Low complexity" evidence="1">
    <location>
        <begin position="1"/>
        <end position="12"/>
    </location>
</feature>
<evidence type="ECO:0000313" key="2">
    <source>
        <dbReference type="EMBL" id="CAD7704400.1"/>
    </source>
</evidence>
<evidence type="ECO:0000256" key="1">
    <source>
        <dbReference type="SAM" id="MobiDB-lite"/>
    </source>
</evidence>
<proteinExistence type="predicted"/>